<sequence>MVKRTVYIRVVFLKVGEIDTVKEKYFADVFVQARWREPALDHSQHLKNSNLDNYWGPKISVQNVIDFKKKKVLKELNFNPHGEAFLTEKRKISGNFSEKLELMDFPFDHQYLNLIITSELPSTDLEFQEDKDELSTINVSCFVDVQEWSLCDYVASVPYTESKVFSQKRNVNTKFPGISVGCCAVRRAGFFVWNVIVIMTLICATSFATFAVSRKLPQNRLQLSITLMLTAVTFRLTTNANLPKISYHTRLDKFILANMFFNWLVTAWHAVITRFDYDDDLQATMDNWAFLVFLIAYGLFLVVFVSLVLITYVLRNNELQSKLKIYEEKAEKLLGGHWKDSRSKEQEDVTIRRRAGLSYSTPGTASAVYPMDT</sequence>
<dbReference type="GO" id="GO:0004888">
    <property type="term" value="F:transmembrane signaling receptor activity"/>
    <property type="evidence" value="ECO:0007669"/>
    <property type="project" value="InterPro"/>
</dbReference>
<reference evidence="8" key="1">
    <citation type="submission" date="2022-08" db="UniProtKB">
        <authorList>
            <consortium name="EnsemblMetazoa"/>
        </authorList>
    </citation>
    <scope>IDENTIFICATION</scope>
    <source>
        <strain evidence="8">05x7-T-G4-1.051#20</strain>
    </source>
</reference>
<evidence type="ECO:0000256" key="1">
    <source>
        <dbReference type="ARBA" id="ARBA00004141"/>
    </source>
</evidence>
<dbReference type="PANTHER" id="PTHR18945">
    <property type="entry name" value="NEUROTRANSMITTER GATED ION CHANNEL"/>
    <property type="match status" value="1"/>
</dbReference>
<keyword evidence="4 5" id="KW-0472">Membrane</keyword>
<dbReference type="Proteomes" id="UP000005408">
    <property type="component" value="Unassembled WGS sequence"/>
</dbReference>
<dbReference type="InterPro" id="IPR038050">
    <property type="entry name" value="Neuro_actylchol_rec"/>
</dbReference>
<dbReference type="EnsemblMetazoa" id="G20466.3">
    <property type="protein sequence ID" value="G20466.3:cds"/>
    <property type="gene ID" value="G20466"/>
</dbReference>
<dbReference type="SUPFAM" id="SSF90112">
    <property type="entry name" value="Neurotransmitter-gated ion-channel transmembrane pore"/>
    <property type="match status" value="1"/>
</dbReference>
<dbReference type="InterPro" id="IPR006029">
    <property type="entry name" value="Neurotrans-gated_channel_TM"/>
</dbReference>
<keyword evidence="3 5" id="KW-1133">Transmembrane helix</keyword>
<dbReference type="OMA" id="QEWSLYD"/>
<dbReference type="InterPro" id="IPR036734">
    <property type="entry name" value="Neur_chan_lig-bd_sf"/>
</dbReference>
<evidence type="ECO:0000256" key="3">
    <source>
        <dbReference type="ARBA" id="ARBA00022989"/>
    </source>
</evidence>
<dbReference type="GO" id="GO:0016020">
    <property type="term" value="C:membrane"/>
    <property type="evidence" value="ECO:0007669"/>
    <property type="project" value="UniProtKB-SubCell"/>
</dbReference>
<evidence type="ECO:0008006" key="10">
    <source>
        <dbReference type="Google" id="ProtNLM"/>
    </source>
</evidence>
<keyword evidence="9" id="KW-1185">Reference proteome</keyword>
<dbReference type="EnsemblMetazoa" id="G20466.1">
    <property type="protein sequence ID" value="G20466.1:cds"/>
    <property type="gene ID" value="G20466"/>
</dbReference>
<feature type="domain" description="Neurotransmitter-gated ion-channel ligand-binding" evidence="6">
    <location>
        <begin position="5"/>
        <end position="171"/>
    </location>
</feature>
<accession>A0A8W8JPD2</accession>
<dbReference type="InterPro" id="IPR006201">
    <property type="entry name" value="Neur_channel"/>
</dbReference>
<dbReference type="Gene3D" id="2.70.170.10">
    <property type="entry name" value="Neurotransmitter-gated ion-channel ligand-binding domain"/>
    <property type="match status" value="1"/>
</dbReference>
<evidence type="ECO:0000256" key="5">
    <source>
        <dbReference type="SAM" id="Phobius"/>
    </source>
</evidence>
<dbReference type="AlphaFoldDB" id="A0A8W8JPD2"/>
<keyword evidence="2 5" id="KW-0812">Transmembrane</keyword>
<protein>
    <recommendedName>
        <fullName evidence="10">Neurotransmitter-gated ion-channel ligand-binding domain-containing protein</fullName>
    </recommendedName>
</protein>
<evidence type="ECO:0000256" key="4">
    <source>
        <dbReference type="ARBA" id="ARBA00023136"/>
    </source>
</evidence>
<proteinExistence type="predicted"/>
<dbReference type="Pfam" id="PF02932">
    <property type="entry name" value="Neur_chan_memb"/>
    <property type="match status" value="1"/>
</dbReference>
<name>A0A8W8JPD2_MAGGI</name>
<feature type="transmembrane region" description="Helical" evidence="5">
    <location>
        <begin position="254"/>
        <end position="272"/>
    </location>
</feature>
<dbReference type="FunFam" id="2.70.170.10:FF:000053">
    <property type="entry name" value="Predicted protein"/>
    <property type="match status" value="1"/>
</dbReference>
<feature type="transmembrane region" description="Helical" evidence="5">
    <location>
        <begin position="288"/>
        <end position="314"/>
    </location>
</feature>
<evidence type="ECO:0000313" key="9">
    <source>
        <dbReference type="Proteomes" id="UP000005408"/>
    </source>
</evidence>
<evidence type="ECO:0000256" key="2">
    <source>
        <dbReference type="ARBA" id="ARBA00022692"/>
    </source>
</evidence>
<dbReference type="Pfam" id="PF02931">
    <property type="entry name" value="Neur_chan_LBD"/>
    <property type="match status" value="1"/>
</dbReference>
<feature type="transmembrane region" description="Helical" evidence="5">
    <location>
        <begin position="190"/>
        <end position="212"/>
    </location>
</feature>
<comment type="subcellular location">
    <subcellularLocation>
        <location evidence="1">Membrane</location>
        <topology evidence="1">Multi-pass membrane protein</topology>
    </subcellularLocation>
</comment>
<organism evidence="8 9">
    <name type="scientific">Magallana gigas</name>
    <name type="common">Pacific oyster</name>
    <name type="synonym">Crassostrea gigas</name>
    <dbReference type="NCBI Taxonomy" id="29159"/>
    <lineage>
        <taxon>Eukaryota</taxon>
        <taxon>Metazoa</taxon>
        <taxon>Spiralia</taxon>
        <taxon>Lophotrochozoa</taxon>
        <taxon>Mollusca</taxon>
        <taxon>Bivalvia</taxon>
        <taxon>Autobranchia</taxon>
        <taxon>Pteriomorphia</taxon>
        <taxon>Ostreida</taxon>
        <taxon>Ostreoidea</taxon>
        <taxon>Ostreidae</taxon>
        <taxon>Magallana</taxon>
    </lineage>
</organism>
<dbReference type="EnsemblMetazoa" id="G20466.4">
    <property type="protein sequence ID" value="G20466.4:cds"/>
    <property type="gene ID" value="G20466"/>
</dbReference>
<dbReference type="GO" id="GO:0005230">
    <property type="term" value="F:extracellular ligand-gated monoatomic ion channel activity"/>
    <property type="evidence" value="ECO:0007669"/>
    <property type="project" value="InterPro"/>
</dbReference>
<evidence type="ECO:0000259" key="6">
    <source>
        <dbReference type="Pfam" id="PF02931"/>
    </source>
</evidence>
<evidence type="ECO:0000313" key="8">
    <source>
        <dbReference type="EnsemblMetazoa" id="G20466.3:cds"/>
    </source>
</evidence>
<dbReference type="OrthoDB" id="189655at2759"/>
<dbReference type="SUPFAM" id="SSF63712">
    <property type="entry name" value="Nicotinic receptor ligand binding domain-like"/>
    <property type="match status" value="1"/>
</dbReference>
<dbReference type="InterPro" id="IPR006202">
    <property type="entry name" value="Neur_chan_lig-bd"/>
</dbReference>
<dbReference type="Gene3D" id="1.20.58.390">
    <property type="entry name" value="Neurotransmitter-gated ion-channel transmembrane domain"/>
    <property type="match status" value="1"/>
</dbReference>
<evidence type="ECO:0000259" key="7">
    <source>
        <dbReference type="Pfam" id="PF02932"/>
    </source>
</evidence>
<feature type="domain" description="Neurotransmitter-gated ion-channel transmembrane" evidence="7">
    <location>
        <begin position="219"/>
        <end position="292"/>
    </location>
</feature>
<dbReference type="InterPro" id="IPR036719">
    <property type="entry name" value="Neuro-gated_channel_TM_sf"/>
</dbReference>